<keyword evidence="1" id="KW-0812">Transmembrane</keyword>
<dbReference type="EMBL" id="DVAD01000016">
    <property type="protein sequence ID" value="HIJ99879.1"/>
    <property type="molecule type" value="Genomic_DNA"/>
</dbReference>
<keyword evidence="3" id="KW-1185">Reference proteome</keyword>
<dbReference type="AlphaFoldDB" id="A0A832V4C6"/>
<reference evidence="2 3" key="1">
    <citation type="journal article" name="Nat. Commun.">
        <title>Undinarchaeota illuminate DPANN phylogeny and the impact of gene transfer on archaeal evolution.</title>
        <authorList>
            <person name="Dombrowski N."/>
            <person name="Williams T.A."/>
            <person name="Sun J."/>
            <person name="Woodcroft B.J."/>
            <person name="Lee J.H."/>
            <person name="Minh B.Q."/>
            <person name="Rinke C."/>
            <person name="Spang A."/>
        </authorList>
    </citation>
    <scope>NUCLEOTIDE SEQUENCE [LARGE SCALE GENOMIC DNA]</scope>
    <source>
        <strain evidence="2">MAG_bin17</strain>
    </source>
</reference>
<proteinExistence type="predicted"/>
<feature type="non-terminal residue" evidence="2">
    <location>
        <position position="60"/>
    </location>
</feature>
<name>A0A832V4C6_9ARCH</name>
<evidence type="ECO:0000256" key="1">
    <source>
        <dbReference type="SAM" id="Phobius"/>
    </source>
</evidence>
<evidence type="ECO:0000313" key="2">
    <source>
        <dbReference type="EMBL" id="HIJ99879.1"/>
    </source>
</evidence>
<accession>A0A832V4C6</accession>
<dbReference type="Proteomes" id="UP000604391">
    <property type="component" value="Unassembled WGS sequence"/>
</dbReference>
<protein>
    <submittedName>
        <fullName evidence="2">Uncharacterized protein</fullName>
    </submittedName>
</protein>
<feature type="transmembrane region" description="Helical" evidence="1">
    <location>
        <begin position="12"/>
        <end position="32"/>
    </location>
</feature>
<keyword evidence="1" id="KW-0472">Membrane</keyword>
<keyword evidence="1" id="KW-1133">Transmembrane helix</keyword>
<sequence length="60" mass="5809">MSSAAEDAKKRIRLGIKVTVIILVVGGLLFAVDKGFDIGIYSAIGSGIGSISTGGGGGGG</sequence>
<organism evidence="2 3">
    <name type="scientific">Candidatus Undinarchaeum marinum</name>
    <dbReference type="NCBI Taxonomy" id="2756141"/>
    <lineage>
        <taxon>Archaea</taxon>
        <taxon>Candidatus Undinarchaeota</taxon>
        <taxon>Candidatus Undinarchaeia</taxon>
        <taxon>Candidatus Undinarchaeales</taxon>
        <taxon>Candidatus Undinarchaeaceae</taxon>
        <taxon>Candidatus Undinarchaeum</taxon>
    </lineage>
</organism>
<gene>
    <name evidence="2" type="ORF">H1011_03645</name>
</gene>
<comment type="caution">
    <text evidence="2">The sequence shown here is derived from an EMBL/GenBank/DDBJ whole genome shotgun (WGS) entry which is preliminary data.</text>
</comment>
<evidence type="ECO:0000313" key="3">
    <source>
        <dbReference type="Proteomes" id="UP000604391"/>
    </source>
</evidence>